<evidence type="ECO:0000313" key="2">
    <source>
        <dbReference type="Proteomes" id="UP000509429"/>
    </source>
</evidence>
<dbReference type="Gene3D" id="2.40.420.20">
    <property type="match status" value="1"/>
</dbReference>
<protein>
    <submittedName>
        <fullName evidence="1">Uncharacterized protein</fullName>
    </submittedName>
</protein>
<dbReference type="KEGG" id="reo:HUE58_00310"/>
<organism evidence="1 2">
    <name type="scientific">Candidatus Ruthia endofausta</name>
    <dbReference type="NCBI Taxonomy" id="2738852"/>
    <lineage>
        <taxon>Bacteria</taxon>
        <taxon>Pseudomonadati</taxon>
        <taxon>Pseudomonadota</taxon>
        <taxon>Gammaproteobacteria</taxon>
        <taxon>Candidatus Pseudothioglobaceae</taxon>
        <taxon>Candidatus Ruthturnera</taxon>
    </lineage>
</organism>
<dbReference type="Proteomes" id="UP000509429">
    <property type="component" value="Chromosome"/>
</dbReference>
<dbReference type="EMBL" id="CP054490">
    <property type="protein sequence ID" value="QKQ23677.1"/>
    <property type="molecule type" value="Genomic_DNA"/>
</dbReference>
<accession>A0A6N0HN30</accession>
<sequence>MSKKRTTKTASAIKHEIIIPSGLKPGEIIAITGNAHLHDNQKVRLKEVTTKEYN</sequence>
<proteinExistence type="predicted"/>
<dbReference type="AlphaFoldDB" id="A0A6N0HN30"/>
<dbReference type="RefSeq" id="WP_174605117.1">
    <property type="nucleotide sequence ID" value="NZ_CP054490.1"/>
</dbReference>
<reference evidence="1 2" key="1">
    <citation type="submission" date="2020-05" db="EMBL/GenBank/DDBJ databases">
        <title>Horizontal transmission and recombination maintain forever young bacterial symbiont genomes.</title>
        <authorList>
            <person name="Russell S.L."/>
            <person name="Pepper-Tunick E."/>
            <person name="Svedberg J."/>
            <person name="Byrne A."/>
            <person name="Ruelas Castillo J."/>
            <person name="Vollmers C."/>
            <person name="Beinart R.A."/>
            <person name="Corbett-Detig R."/>
        </authorList>
    </citation>
    <scope>NUCLEOTIDE SEQUENCE [LARGE SCALE GENOMIC DNA]</scope>
    <source>
        <strain evidence="1">JDF_Ridge</strain>
    </source>
</reference>
<gene>
    <name evidence="1" type="ORF">HUE58_00310</name>
</gene>
<name>A0A6N0HN30_9GAMM</name>
<keyword evidence="2" id="KW-1185">Reference proteome</keyword>
<evidence type="ECO:0000313" key="1">
    <source>
        <dbReference type="EMBL" id="QKQ23677.1"/>
    </source>
</evidence>